<evidence type="ECO:0000313" key="4">
    <source>
        <dbReference type="WBParaSite" id="Pan_g6474.t1"/>
    </source>
</evidence>
<keyword evidence="2" id="KW-0812">Transmembrane</keyword>
<reference evidence="3" key="1">
    <citation type="journal article" date="2013" name="Genetics">
        <title>The draft genome and transcriptome of Panagrellus redivivus are shaped by the harsh demands of a free-living lifestyle.</title>
        <authorList>
            <person name="Srinivasan J."/>
            <person name="Dillman A.R."/>
            <person name="Macchietto M.G."/>
            <person name="Heikkinen L."/>
            <person name="Lakso M."/>
            <person name="Fracchia K.M."/>
            <person name="Antoshechkin I."/>
            <person name="Mortazavi A."/>
            <person name="Wong G."/>
            <person name="Sternberg P.W."/>
        </authorList>
    </citation>
    <scope>NUCLEOTIDE SEQUENCE [LARGE SCALE GENOMIC DNA]</scope>
    <source>
        <strain evidence="3">MT8872</strain>
    </source>
</reference>
<keyword evidence="2" id="KW-0472">Membrane</keyword>
<feature type="region of interest" description="Disordered" evidence="1">
    <location>
        <begin position="16"/>
        <end position="47"/>
    </location>
</feature>
<dbReference type="WBParaSite" id="Pan_g6474.t1">
    <property type="protein sequence ID" value="Pan_g6474.t1"/>
    <property type="gene ID" value="Pan_g6474"/>
</dbReference>
<feature type="compositionally biased region" description="Polar residues" evidence="1">
    <location>
        <begin position="36"/>
        <end position="47"/>
    </location>
</feature>
<keyword evidence="3" id="KW-1185">Reference proteome</keyword>
<evidence type="ECO:0000313" key="3">
    <source>
        <dbReference type="Proteomes" id="UP000492821"/>
    </source>
</evidence>
<organism evidence="3 4">
    <name type="scientific">Panagrellus redivivus</name>
    <name type="common">Microworm</name>
    <dbReference type="NCBI Taxonomy" id="6233"/>
    <lineage>
        <taxon>Eukaryota</taxon>
        <taxon>Metazoa</taxon>
        <taxon>Ecdysozoa</taxon>
        <taxon>Nematoda</taxon>
        <taxon>Chromadorea</taxon>
        <taxon>Rhabditida</taxon>
        <taxon>Tylenchina</taxon>
        <taxon>Panagrolaimomorpha</taxon>
        <taxon>Panagrolaimoidea</taxon>
        <taxon>Panagrolaimidae</taxon>
        <taxon>Panagrellus</taxon>
    </lineage>
</organism>
<name>A0A7E4W1Z9_PANRE</name>
<reference evidence="4" key="2">
    <citation type="submission" date="2020-10" db="UniProtKB">
        <authorList>
            <consortium name="WormBaseParasite"/>
        </authorList>
    </citation>
    <scope>IDENTIFICATION</scope>
</reference>
<dbReference type="AlphaFoldDB" id="A0A7E4W1Z9"/>
<accession>A0A7E4W1Z9</accession>
<protein>
    <submittedName>
        <fullName evidence="4">Transmembrane protein</fullName>
    </submittedName>
</protein>
<keyword evidence="2" id="KW-1133">Transmembrane helix</keyword>
<proteinExistence type="predicted"/>
<dbReference type="Proteomes" id="UP000492821">
    <property type="component" value="Unassembled WGS sequence"/>
</dbReference>
<evidence type="ECO:0000256" key="1">
    <source>
        <dbReference type="SAM" id="MobiDB-lite"/>
    </source>
</evidence>
<sequence length="83" mass="9059">MTLALQLGSLDTHDDDGGVYGGDTVAQTMDRRRNNTPEGGSVSNNTSEQHQMHVVIALNGIGQVGCFFFMFCLTQHGNPDRLY</sequence>
<feature type="transmembrane region" description="Helical" evidence="2">
    <location>
        <begin position="52"/>
        <end position="73"/>
    </location>
</feature>
<evidence type="ECO:0000256" key="2">
    <source>
        <dbReference type="SAM" id="Phobius"/>
    </source>
</evidence>